<dbReference type="Pfam" id="PF02018">
    <property type="entry name" value="CBM_4_9"/>
    <property type="match status" value="1"/>
</dbReference>
<evidence type="ECO:0000313" key="4">
    <source>
        <dbReference type="EMBL" id="OUC95141.1"/>
    </source>
</evidence>
<feature type="signal peptide" evidence="2">
    <location>
        <begin position="1"/>
        <end position="31"/>
    </location>
</feature>
<dbReference type="EMBL" id="NGFP01000088">
    <property type="protein sequence ID" value="OUC95141.1"/>
    <property type="molecule type" value="Genomic_DNA"/>
</dbReference>
<feature type="domain" description="CBM-cenC" evidence="3">
    <location>
        <begin position="32"/>
        <end position="145"/>
    </location>
</feature>
<keyword evidence="5" id="KW-1185">Reference proteome</keyword>
<keyword evidence="2" id="KW-0732">Signal</keyword>
<gene>
    <name evidence="4" type="ORF">CA984_19720</name>
</gene>
<sequence>MRNRTSRLLMLAVSLLLATVGALVTQTPANAANLLVNPDFETGTLSPWSCAGGLGSVVSSPVRSGTKALAGAASASDTAQCSQSVTVRPSTAYTLTAWVRGNYVYLGVNGGGSTWTSSATAYTRLTVPFTTAANQTTAVIYLHGWYGQGAYYADDMSFDGPGASPSPTPT</sequence>
<evidence type="ECO:0000256" key="2">
    <source>
        <dbReference type="SAM" id="SignalP"/>
    </source>
</evidence>
<name>A0A243RJS4_9ACTN</name>
<evidence type="ECO:0000256" key="1">
    <source>
        <dbReference type="ARBA" id="ARBA00022801"/>
    </source>
</evidence>
<keyword evidence="1" id="KW-0378">Hydrolase</keyword>
<organism evidence="4 5">
    <name type="scientific">Streptosporangium minutum</name>
    <dbReference type="NCBI Taxonomy" id="569862"/>
    <lineage>
        <taxon>Bacteria</taxon>
        <taxon>Bacillati</taxon>
        <taxon>Actinomycetota</taxon>
        <taxon>Actinomycetes</taxon>
        <taxon>Streptosporangiales</taxon>
        <taxon>Streptosporangiaceae</taxon>
        <taxon>Streptosporangium</taxon>
    </lineage>
</organism>
<dbReference type="RefSeq" id="WP_207620945.1">
    <property type="nucleotide sequence ID" value="NZ_NGFP01000088.1"/>
</dbReference>
<feature type="non-terminal residue" evidence="4">
    <location>
        <position position="170"/>
    </location>
</feature>
<reference evidence="4 5" key="1">
    <citation type="submission" date="2017-05" db="EMBL/GenBank/DDBJ databases">
        <title>Biotechnological potential of actinobacteria isolated from South African environments.</title>
        <authorList>
            <person name="Le Roes-Hill M."/>
            <person name="Prins A."/>
            <person name="Durrell K.A."/>
        </authorList>
    </citation>
    <scope>NUCLEOTIDE SEQUENCE [LARGE SCALE GENOMIC DNA]</scope>
    <source>
        <strain evidence="4">M26</strain>
    </source>
</reference>
<evidence type="ECO:0000259" key="3">
    <source>
        <dbReference type="Pfam" id="PF02018"/>
    </source>
</evidence>
<dbReference type="InterPro" id="IPR008979">
    <property type="entry name" value="Galactose-bd-like_sf"/>
</dbReference>
<feature type="chain" id="PRO_5012964336" evidence="2">
    <location>
        <begin position="32"/>
        <end position="170"/>
    </location>
</feature>
<dbReference type="SUPFAM" id="SSF49785">
    <property type="entry name" value="Galactose-binding domain-like"/>
    <property type="match status" value="1"/>
</dbReference>
<protein>
    <submittedName>
        <fullName evidence="4">Carbohydrate-binding protein CenC</fullName>
    </submittedName>
</protein>
<proteinExistence type="predicted"/>
<comment type="caution">
    <text evidence="4">The sequence shown here is derived from an EMBL/GenBank/DDBJ whole genome shotgun (WGS) entry which is preliminary data.</text>
</comment>
<dbReference type="InterPro" id="IPR003305">
    <property type="entry name" value="CenC_carb-bd"/>
</dbReference>
<dbReference type="GO" id="GO:0016798">
    <property type="term" value="F:hydrolase activity, acting on glycosyl bonds"/>
    <property type="evidence" value="ECO:0007669"/>
    <property type="project" value="InterPro"/>
</dbReference>
<dbReference type="AlphaFoldDB" id="A0A243RJS4"/>
<accession>A0A243RJS4</accession>
<dbReference type="Proteomes" id="UP000194761">
    <property type="component" value="Unassembled WGS sequence"/>
</dbReference>
<evidence type="ECO:0000313" key="5">
    <source>
        <dbReference type="Proteomes" id="UP000194761"/>
    </source>
</evidence>
<dbReference type="Gene3D" id="2.60.120.260">
    <property type="entry name" value="Galactose-binding domain-like"/>
    <property type="match status" value="1"/>
</dbReference>